<organism evidence="4">
    <name type="scientific">Coccolithus braarudii</name>
    <dbReference type="NCBI Taxonomy" id="221442"/>
    <lineage>
        <taxon>Eukaryota</taxon>
        <taxon>Haptista</taxon>
        <taxon>Haptophyta</taxon>
        <taxon>Prymnesiophyceae</taxon>
        <taxon>Coccolithales</taxon>
        <taxon>Coccolithaceae</taxon>
        <taxon>Coccolithus</taxon>
    </lineage>
</organism>
<evidence type="ECO:0000259" key="3">
    <source>
        <dbReference type="PROSITE" id="PS50222"/>
    </source>
</evidence>
<dbReference type="InterPro" id="IPR002048">
    <property type="entry name" value="EF_hand_dom"/>
</dbReference>
<dbReference type="AlphaFoldDB" id="A0A7S0LS14"/>
<dbReference type="GO" id="GO:0016460">
    <property type="term" value="C:myosin II complex"/>
    <property type="evidence" value="ECO:0007669"/>
    <property type="project" value="TreeGrafter"/>
</dbReference>
<dbReference type="PROSITE" id="PS00018">
    <property type="entry name" value="EF_HAND_1"/>
    <property type="match status" value="4"/>
</dbReference>
<sequence length="161" mass="17863">MAEKKKGDSIEAKMDAAMLAELKEVFGLFDKNADGAISAEELGLVLSELNQNFKKDELVAMIKKVDKNDDGEIDFEEFLAMMQSGGSFENSSDELKEAFNVFDQDGDGEITSKELMHIFTMLGINITKEIVDYMMKSVDDNGDGVIDFEEFKQMMTDGPGS</sequence>
<feature type="domain" description="EF-hand" evidence="3">
    <location>
        <begin position="17"/>
        <end position="52"/>
    </location>
</feature>
<name>A0A7S0LS14_9EUKA</name>
<dbReference type="FunFam" id="1.10.238.10:FF:000178">
    <property type="entry name" value="Calmodulin-2 A"/>
    <property type="match status" value="1"/>
</dbReference>
<dbReference type="PROSITE" id="PS50222">
    <property type="entry name" value="EF_HAND_2"/>
    <property type="match status" value="4"/>
</dbReference>
<protein>
    <recommendedName>
        <fullName evidence="3">EF-hand domain-containing protein</fullName>
    </recommendedName>
</protein>
<dbReference type="Pfam" id="PF13499">
    <property type="entry name" value="EF-hand_7"/>
    <property type="match status" value="2"/>
</dbReference>
<gene>
    <name evidence="4" type="ORF">CPEL01642_LOCUS21651</name>
</gene>
<proteinExistence type="predicted"/>
<evidence type="ECO:0000256" key="2">
    <source>
        <dbReference type="ARBA" id="ARBA00022837"/>
    </source>
</evidence>
<dbReference type="PANTHER" id="PTHR23048:SF0">
    <property type="entry name" value="CALMODULIN LIKE 3"/>
    <property type="match status" value="1"/>
</dbReference>
<dbReference type="GO" id="GO:0005509">
    <property type="term" value="F:calcium ion binding"/>
    <property type="evidence" value="ECO:0007669"/>
    <property type="project" value="InterPro"/>
</dbReference>
<reference evidence="4" key="1">
    <citation type="submission" date="2021-01" db="EMBL/GenBank/DDBJ databases">
        <authorList>
            <person name="Corre E."/>
            <person name="Pelletier E."/>
            <person name="Niang G."/>
            <person name="Scheremetjew M."/>
            <person name="Finn R."/>
            <person name="Kale V."/>
            <person name="Holt S."/>
            <person name="Cochrane G."/>
            <person name="Meng A."/>
            <person name="Brown T."/>
            <person name="Cohen L."/>
        </authorList>
    </citation>
    <scope>NUCLEOTIDE SEQUENCE</scope>
    <source>
        <strain evidence="4">PLY182g</strain>
    </source>
</reference>
<feature type="domain" description="EF-hand" evidence="3">
    <location>
        <begin position="90"/>
        <end position="125"/>
    </location>
</feature>
<feature type="domain" description="EF-hand" evidence="3">
    <location>
        <begin position="126"/>
        <end position="161"/>
    </location>
</feature>
<evidence type="ECO:0000256" key="1">
    <source>
        <dbReference type="ARBA" id="ARBA00022737"/>
    </source>
</evidence>
<keyword evidence="2" id="KW-0106">Calcium</keyword>
<dbReference type="InterPro" id="IPR050230">
    <property type="entry name" value="CALM/Myosin/TropC-like"/>
</dbReference>
<feature type="domain" description="EF-hand" evidence="3">
    <location>
        <begin position="53"/>
        <end position="88"/>
    </location>
</feature>
<evidence type="ECO:0000313" key="4">
    <source>
        <dbReference type="EMBL" id="CAD8618270.1"/>
    </source>
</evidence>
<dbReference type="Gene3D" id="1.10.238.10">
    <property type="entry name" value="EF-hand"/>
    <property type="match status" value="2"/>
</dbReference>
<dbReference type="SUPFAM" id="SSF47473">
    <property type="entry name" value="EF-hand"/>
    <property type="match status" value="1"/>
</dbReference>
<accession>A0A7S0LS14</accession>
<dbReference type="EMBL" id="HBEY01045234">
    <property type="protein sequence ID" value="CAD8618270.1"/>
    <property type="molecule type" value="Transcribed_RNA"/>
</dbReference>
<dbReference type="InterPro" id="IPR011992">
    <property type="entry name" value="EF-hand-dom_pair"/>
</dbReference>
<dbReference type="SMART" id="SM00054">
    <property type="entry name" value="EFh"/>
    <property type="match status" value="4"/>
</dbReference>
<keyword evidence="1" id="KW-0677">Repeat</keyword>
<dbReference type="PANTHER" id="PTHR23048">
    <property type="entry name" value="MYOSIN LIGHT CHAIN 1, 3"/>
    <property type="match status" value="1"/>
</dbReference>
<dbReference type="InterPro" id="IPR018247">
    <property type="entry name" value="EF_Hand_1_Ca_BS"/>
</dbReference>